<feature type="region of interest" description="Disordered" evidence="4">
    <location>
        <begin position="466"/>
        <end position="492"/>
    </location>
</feature>
<dbReference type="CDD" id="cd14306">
    <property type="entry name" value="UBA_VP13D"/>
    <property type="match status" value="1"/>
</dbReference>
<feature type="region of interest" description="Disordered" evidence="4">
    <location>
        <begin position="418"/>
        <end position="447"/>
    </location>
</feature>
<evidence type="ECO:0000256" key="1">
    <source>
        <dbReference type="ARBA" id="ARBA00006545"/>
    </source>
</evidence>
<dbReference type="InterPro" id="IPR026854">
    <property type="entry name" value="VPS13_N"/>
</dbReference>
<feature type="region of interest" description="Disordered" evidence="4">
    <location>
        <begin position="1211"/>
        <end position="1241"/>
    </location>
</feature>
<dbReference type="InterPro" id="IPR056747">
    <property type="entry name" value="VPS13-like_M"/>
</dbReference>
<dbReference type="SMR" id="A0A482XK17"/>
<feature type="region of interest" description="Disordered" evidence="4">
    <location>
        <begin position="1940"/>
        <end position="1966"/>
    </location>
</feature>
<dbReference type="PANTHER" id="PTHR16166:SF141">
    <property type="entry name" value="INTERMEMBRANE LIPID TRANSFER PROTEIN VPS13D"/>
    <property type="match status" value="1"/>
</dbReference>
<dbReference type="OrthoDB" id="272810at2759"/>
<dbReference type="Pfam" id="PF25036">
    <property type="entry name" value="VPS13_VAB"/>
    <property type="match status" value="1"/>
</dbReference>
<feature type="region of interest" description="Disordered" evidence="4">
    <location>
        <begin position="771"/>
        <end position="797"/>
    </location>
</feature>
<feature type="region of interest" description="Disordered" evidence="4">
    <location>
        <begin position="1052"/>
        <end position="1074"/>
    </location>
</feature>
<evidence type="ECO:0000259" key="5">
    <source>
        <dbReference type="PROSITE" id="PS50030"/>
    </source>
</evidence>
<evidence type="ECO:0000313" key="6">
    <source>
        <dbReference type="EMBL" id="RZF46007.1"/>
    </source>
</evidence>
<feature type="region of interest" description="Disordered" evidence="4">
    <location>
        <begin position="1713"/>
        <end position="1733"/>
    </location>
</feature>
<evidence type="ECO:0000313" key="7">
    <source>
        <dbReference type="Proteomes" id="UP000291343"/>
    </source>
</evidence>
<dbReference type="FunCoup" id="A0A482XK17">
    <property type="interactions" value="912"/>
</dbReference>
<evidence type="ECO:0000256" key="4">
    <source>
        <dbReference type="SAM" id="MobiDB-lite"/>
    </source>
</evidence>
<dbReference type="STRING" id="195883.A0A482XK17"/>
<comment type="similarity">
    <text evidence="1">Belongs to the VPS13 family.</text>
</comment>
<keyword evidence="7" id="KW-1185">Reference proteome</keyword>
<feature type="compositionally biased region" description="Polar residues" evidence="4">
    <location>
        <begin position="1231"/>
        <end position="1241"/>
    </location>
</feature>
<dbReference type="CDD" id="cd23453">
    <property type="entry name" value="beta-trefoil_Ricin_VPS13D"/>
    <property type="match status" value="1"/>
</dbReference>
<dbReference type="Pfam" id="PF25033">
    <property type="entry name" value="VPS13_M"/>
    <property type="match status" value="1"/>
</dbReference>
<dbReference type="InterPro" id="IPR035992">
    <property type="entry name" value="Ricin_B-like_lectins"/>
</dbReference>
<feature type="compositionally biased region" description="Basic and acidic residues" evidence="4">
    <location>
        <begin position="1718"/>
        <end position="1728"/>
    </location>
</feature>
<dbReference type="GO" id="GO:0006623">
    <property type="term" value="P:protein targeting to vacuole"/>
    <property type="evidence" value="ECO:0007669"/>
    <property type="project" value="TreeGrafter"/>
</dbReference>
<proteinExistence type="inferred from homology"/>
<feature type="compositionally biased region" description="Basic and acidic residues" evidence="4">
    <location>
        <begin position="478"/>
        <end position="488"/>
    </location>
</feature>
<feature type="compositionally biased region" description="Low complexity" evidence="4">
    <location>
        <begin position="1211"/>
        <end position="1224"/>
    </location>
</feature>
<accession>A0A482XK17</accession>
<evidence type="ECO:0000256" key="3">
    <source>
        <dbReference type="ARBA" id="ARBA00023055"/>
    </source>
</evidence>
<name>A0A482XK17_LAOST</name>
<dbReference type="InterPro" id="IPR009543">
    <property type="entry name" value="VPS13_VAB"/>
</dbReference>
<organism evidence="6 7">
    <name type="scientific">Laodelphax striatellus</name>
    <name type="common">Small brown planthopper</name>
    <name type="synonym">Delphax striatella</name>
    <dbReference type="NCBI Taxonomy" id="195883"/>
    <lineage>
        <taxon>Eukaryota</taxon>
        <taxon>Metazoa</taxon>
        <taxon>Ecdysozoa</taxon>
        <taxon>Arthropoda</taxon>
        <taxon>Hexapoda</taxon>
        <taxon>Insecta</taxon>
        <taxon>Pterygota</taxon>
        <taxon>Neoptera</taxon>
        <taxon>Paraneoptera</taxon>
        <taxon>Hemiptera</taxon>
        <taxon>Auchenorrhyncha</taxon>
        <taxon>Fulgoroidea</taxon>
        <taxon>Delphacidae</taxon>
        <taxon>Criomorphinae</taxon>
        <taxon>Laodelphax</taxon>
    </lineage>
</organism>
<dbReference type="EMBL" id="QKKF02007211">
    <property type="protein sequence ID" value="RZF46007.1"/>
    <property type="molecule type" value="Genomic_DNA"/>
</dbReference>
<dbReference type="Pfam" id="PF12624">
    <property type="entry name" value="VPS13_N"/>
    <property type="match status" value="1"/>
</dbReference>
<dbReference type="InterPro" id="IPR009060">
    <property type="entry name" value="UBA-like_sf"/>
</dbReference>
<dbReference type="SUPFAM" id="SSF46934">
    <property type="entry name" value="UBA-like"/>
    <property type="match status" value="1"/>
</dbReference>
<gene>
    <name evidence="6" type="ORF">LSTR_LSTR006773</name>
</gene>
<dbReference type="InParanoid" id="A0A482XK17"/>
<dbReference type="Proteomes" id="UP000291343">
    <property type="component" value="Unassembled WGS sequence"/>
</dbReference>
<evidence type="ECO:0000256" key="2">
    <source>
        <dbReference type="ARBA" id="ARBA00022448"/>
    </source>
</evidence>
<keyword evidence="3" id="KW-0445">Lipid transport</keyword>
<dbReference type="GO" id="GO:0006869">
    <property type="term" value="P:lipid transport"/>
    <property type="evidence" value="ECO:0007669"/>
    <property type="project" value="UniProtKB-KW"/>
</dbReference>
<dbReference type="InterPro" id="IPR015940">
    <property type="entry name" value="UBA"/>
</dbReference>
<dbReference type="PANTHER" id="PTHR16166">
    <property type="entry name" value="VACUOLAR PROTEIN SORTING-ASSOCIATED PROTEIN VPS13"/>
    <property type="match status" value="1"/>
</dbReference>
<feature type="compositionally biased region" description="Basic and acidic residues" evidence="4">
    <location>
        <begin position="954"/>
        <end position="966"/>
    </location>
</feature>
<feature type="domain" description="UBA" evidence="5">
    <location>
        <begin position="2691"/>
        <end position="2737"/>
    </location>
</feature>
<dbReference type="Gene3D" id="1.10.8.10">
    <property type="entry name" value="DNA helicase RuvA subunit, C-terminal domain"/>
    <property type="match status" value="1"/>
</dbReference>
<dbReference type="Gene3D" id="2.80.10.50">
    <property type="match status" value="1"/>
</dbReference>
<dbReference type="PROSITE" id="PS50030">
    <property type="entry name" value="UBA"/>
    <property type="match status" value="1"/>
</dbReference>
<keyword evidence="2" id="KW-0813">Transport</keyword>
<sequence>MLESLVAWVLNNYLGKYVENLNTDQLSIALLQGAVELENLPLRKDALRQIGLPVQVRSGLIGKVRLQIPVSQIRSAPWEISIEQLYVVIGPVHLSQWDEEAEENAAQDYKLSLLDAIEARWRAETESGQAPSYYASSYSSWLSYGTTLVTNIVENLQLKIKDVHIRYEDDQTIEGSVFAAGLRIESLTAQSCDESFTPKFICWESSGHSFKVVQLTNLAIYWDSCCRMEEGAKMWGDMSMQELMGAMGGQNSDNHEFLLTPVSGAAHIKRNRSEQALRSRNQPRIICDLLLEDVPITLSDKQYGQMVGCTKGLDRIEKNRRYRKHRPSLPVKEAPRAWWHYAFACLLSDSGACAVRLDGMLQRARDNVAYVRIYASMLGDAATALAPEDKRLKDAVEWERGFDELRVLRELAMTRVRPPIKPSVPPPDASSKAPTPEAELPSSQQQQGRSVLVSWFPQWWGWQATPPVDESGSGQAKESTESLAKESTESQLKGSTVLEEEILDALADSVENNTILRRDTVFGQFNFSLKKGSVHLCQVVADATTNENRSSCMMELQFENVQLRLESRPRNSSLCFHISLGAVSLHDHLTPDSAFPILISPQNCESAPSGRPTGNRNLPPGLARLLQQQQNSGSNQQPLFQLIYEYKPFSSNFDYRLQVKSESLDIVYNPDAAKWLLEFFTWPHQNMDPSFRLAARQGYNAMKQRTKKELLRNWDSILQGHHNVRKSWDVELDISAPQIFLVEHFNDKNAILCVVDFGKLHFTNQSEVAKEKKNEQVEEEEEEEAFQTPWSTPPGSEARISIGSPIKAKTLSSADLNSSFNELALHHRLYDKYLVELNDLQILVGRVKDNWKFAHVRGTSALHVLDRFNISLQLERRVVYTTDPQFPSLTLSGNLPKLIVHVNEQKIQALRTLFYVVSGRGLLSPFKSYDPSPMQERTDADANTEGGSDGEATDNNKSEASYSEHTHNGSARLLMLQFSIDQMALEVQSRGRSVAELQVSGVKSTFTKRPYDTSLTLSVHSLLLVDALQTFGPDFELLVASHKHVGMDSVSGILRDSEPTSPVSPGSPDPLSPRLTMHSLNMSASQATSPHALKSALSSLCFDRAKSPLQSHPPKPFAPSNVDSEALITIEIVTVSANCPTNDNANEDLQIANIQFNNLDVIANQETIVELVGFVKRVFPPQKSTPRPPLTVMQTSAFSASLDEDRMFQSRAGLSSGGASPSSANKGVSFPPSSLPYNAPTSQVTTTRTKLVFDFHRLNVLLMRAVPRDDVLIGRKIATATMTDAKIHADCGSKLMVEGSLGGLQILDLTPESSLHQRILSLGHDPLTDPPPDPFAGMTADLYKSSYAGGVGGGGSKKNSFSDRQAFSFHIRRSLVKDGSERLSKPGGGGDEASLGAGVGEQEAEISLEMASVWYTHSPRLLFELQSCATDFKQYMAHLARTIGTAATEMAIGLVHARAEQLVHSLSMGGRLYGSSGDVTGGTPRRYRKSFSYSTEQVDSSLAPSRGGCSTPFSPGDSYSSRTRIRWRVHLDTPVVIMPRAANSPAVMVAHLGHISLDNSFSANSRTAGSPGWTDNEESELDPAEVYSIEVRDMNLYTLNIKQRLSELKITSNPSPLIRVEKLYSCMEAGKPVLHNTTIMLKVQRESAFAQEMRFRRQEDILLESGGYTPTETDQKQIVSVTGSIVSSLKVSLSREQYEQLLETVMAINQVPKNATTDSRKSQEDLQKQSDFQRSGTLVDIEEDAELHTGVSTLSLDPTLRARMLLHSSNNSQEDVGEDSSLALKVSFQLPLLTLELIADFGGGEQRLVDLSFMELFVQYEQMMAYERNIQMSLRSVLLEDLSKPKDSKHRCIMTSQCTNQGNSSIYNNFVSKSCPDLNNTLINDPNQCYDMRNSLPDHLEAETVLGVMPPNKTKHHYYSRISNTSTTSSNCQQNEIRSRKKSVYEASNDYPVTPPPSPRLTSSPRLYREDNLVHVNVVLRTPRNQSKNTSRTVVIDFNSLDVVVNVESWVVVLDFFGISSSDPANPKDLSQSTVLEGASSLEQIYLEQLNDECSQKPDVGMDSEFDIRVRSLTVILNQAQYEVARANMSHLSAVVTTVAGSGVTDTTASVGSFSLLDLTPEHGRLYRERFVTDGLKMKMIKYQQSDTISRNSRDFDVKLDLEMCSVLYVHTQRFIAELQMFFRHFSHLQQLLGSIRSSTAIPEETGPSMRLKLNLHAASPVIFLPQSSRSTQLLVVDLGKLTVSNQFLTAGSPGTISVSTDPSLQDIVVLDVLQIQLENMDLLTGEWSSEQGQISLGSYYVQRDPSRSMLREKCGLQLQVERNLMSHRTHCVPDMSVKGTLSTLAATLSVDQYKLVKGVLSFNIGECLDDIHQQPGIDLNCTQNTHLNPQSEEEGNVWPWTSIHLELLDVSVRLQPTPDFTLACVNFIRSYLNVESYSDHSQDIDLVSHEILIIDTRYQDEPVNRRSNVFSNILQPMRTSATSLYNPSDSCSEYIQAQVHHRKRSDFSKFTVLLNNMRLMAIADWWESVRDFIMENPEMPVVASTVSHPTPQPNNNLMFELKLNITDSEIVIVEDTSQWDTNAVILKSTTVISYKPLDNDKPISCSLNHCEMFSCILGMEDETALSIIDPVTVSIEIVNRHSPTEGDFKVLKMQMMHLSLRLSYHDVRMFSQMLQSLPQQTRWAKKNNNKLSTKPANFLAQVNKLSALGFASDDCAEALEQCNGQLDDAALWLVQHAATTDCQPPQPQPHASFYLEGNTPAAGNGSPSADCAQSVAVSFSQIEVKTDCLSVCVIDDCMDADVPLLEMVLSSLVLKHDTVNGSGSANCQLAMDYYNRKLSGWEPFLEPWRSHVLWERALSCSAINRHHMQLHITSPDILNLNITSTLIDLYSQVRDKWTDDYYSPKERFDTGTKSMVSPPGYRRRCPFVPFALLNDTGSRLWFTTLTSSHDRTQPETEQQSAIQRDSSWLLVEPGDTVPFTFEERGKQRHRNTHKLKSHKVRLCVDGWKPICPAVSVDRVGVYFRQASPDFTVEGVDLPQARIVLEVTLEGSARKLVTVRSALQITNQLTSRIEVKLDNADLHTGGRMHLVVEPMHTLSVPLAYAIAQMFVRPLEKTNAPNHYYAFSNQPIGWKSVSQPGEVVNNMHHCNSNRGPSFNVCAVIRREGYPVERPVFNNVFVQPAHTIVLISPMTIVNLLPNELHFSVKGICSGRIRPGDNAALHEVDTKRAVELLLHVENYPGLSALMLPGQNAQSNFTARLRLQDLSKRRLSLVAAVTYSVTHGLRITVSAPFWLVNKTALPLVFKQEGVAEETAGQYEEHELARMVAPLMFSFADQEASPTVVARIGTRVHKDGVSQWCNNFQLHPGVQVRRLRVSLKDNRPDLFYMIGIEIRAGRGRYRCTNIVTLAAHYQIHNKSSHRIQFAQHCFATTVNDPGAQATYLQAVPDCFLAFHWPRLDKDQLLCLRLMDVAQCCWSGGFRIDANDSLHLNVRDQAGHIYFLRVEIVLQGATFFIVLSDAHRMPAPIRVDNFSLVPVQFFQGKQNHVSTVRARSSMPYAWDEPTHPPVLTLVAPGGVSAQYNVNNIGEGTGLTYENFIYIAFTGTFKNVGDVVDQLDISCQQLVLDVPEGSDRVILSRKEQGARSQLWRMTGDGHLQHEGSSPPSSNSERIMVLDISGPAPQPTQYVGLVLRRPDKRRVSTQTWRFTDDGRLCCAHNNMCVQAKDGFFGLRNGSEVVLGPPQPECFRTTEQGIPLEQAVSRHRLRPGSGFLKIKIDTDGPTRVVQIYDVKEKRTYSIAEEHDWISVTGSGILHRGLHSPSSSSIGEDALVNPAAKSTIREVQLTVGLPHGLGLSLISRQPPEELVFMQLTGIDFNAMWTPDIEMFNVTIKDIQVDNQLFEAQYPVLLYVTPSSRTTDPEEVARPAIQVTIEKTPQTKYSNADIFKHLVLRVKNLSLSIEERLALKLFDFAGYGGEEGNEDVNENEFETQRILAEATSINNKRYYFRCLKLILTQIRLSVMTSSKLGDRLLSIKRKLGFTLIKFEDAAVELEPYVKLHFFETAQFIVNSILKHYKNVLKWQAAKILGSVDFLGNPLGFINDFSEGMSGLIFEGSVGALVKNVTHGLSNSAAKVAETLGDGLGQAILDEQHEETRQRIRKAHSGSSSDHIVAGLKGLGFGLLGGVTSVVKQSYEGASNHGMQGFVSGFGKGLIGTVTKPVVGVLDLASEAASVLRDSSRSSTRISPGRKRLPRCVTSATGLLPLYNGKQSQGQQLLHMINEYRYDEQFMAYEVLRSGREDLRIIISSEMVRVFSCNSSSSNSCTVVIESHLSDLYHCQTESFNNGNTSLHYIELAIRGSAVATSLIGGVDPVKRPRVRCDSEAIAVWVTQQVNYAKGMHVEQQQTLAKSSENLADD</sequence>
<dbReference type="InterPro" id="IPR026847">
    <property type="entry name" value="VPS13"/>
</dbReference>
<dbReference type="GO" id="GO:0045053">
    <property type="term" value="P:protein retention in Golgi apparatus"/>
    <property type="evidence" value="ECO:0007669"/>
    <property type="project" value="TreeGrafter"/>
</dbReference>
<feature type="compositionally biased region" description="Pro residues" evidence="4">
    <location>
        <begin position="419"/>
        <end position="428"/>
    </location>
</feature>
<feature type="region of interest" description="Disordered" evidence="4">
    <location>
        <begin position="927"/>
        <end position="966"/>
    </location>
</feature>
<dbReference type="SUPFAM" id="SSF50370">
    <property type="entry name" value="Ricin B-like lectins"/>
    <property type="match status" value="1"/>
</dbReference>
<comment type="caution">
    <text evidence="6">The sequence shown here is derived from an EMBL/GenBank/DDBJ whole genome shotgun (WGS) entry which is preliminary data.</text>
</comment>
<protein>
    <recommendedName>
        <fullName evidence="5">UBA domain-containing protein</fullName>
    </recommendedName>
</protein>
<dbReference type="InterPro" id="IPR041969">
    <property type="entry name" value="VP13D_UBA"/>
</dbReference>
<dbReference type="SMART" id="SM00165">
    <property type="entry name" value="UBA"/>
    <property type="match status" value="1"/>
</dbReference>
<reference evidence="6 7" key="1">
    <citation type="journal article" date="2017" name="Gigascience">
        <title>Genome sequence of the small brown planthopper, Laodelphax striatellus.</title>
        <authorList>
            <person name="Zhu J."/>
            <person name="Jiang F."/>
            <person name="Wang X."/>
            <person name="Yang P."/>
            <person name="Bao Y."/>
            <person name="Zhao W."/>
            <person name="Wang W."/>
            <person name="Lu H."/>
            <person name="Wang Q."/>
            <person name="Cui N."/>
            <person name="Li J."/>
            <person name="Chen X."/>
            <person name="Luo L."/>
            <person name="Yu J."/>
            <person name="Kang L."/>
            <person name="Cui F."/>
        </authorList>
    </citation>
    <scope>NUCLEOTIDE SEQUENCE [LARGE SCALE GENOMIC DNA]</scope>
    <source>
        <strain evidence="6">Lst14</strain>
    </source>
</reference>
<dbReference type="GO" id="GO:0007005">
    <property type="term" value="P:mitochondrion organization"/>
    <property type="evidence" value="ECO:0007669"/>
    <property type="project" value="TreeGrafter"/>
</dbReference>